<dbReference type="Proteomes" id="UP001372526">
    <property type="component" value="Unassembled WGS sequence"/>
</dbReference>
<dbReference type="EMBL" id="JBAWSX010000002">
    <property type="protein sequence ID" value="MEI4800530.1"/>
    <property type="molecule type" value="Genomic_DNA"/>
</dbReference>
<reference evidence="1 2" key="1">
    <citation type="submission" date="2024-01" db="EMBL/GenBank/DDBJ databases">
        <title>Seven novel Bacillus-like species.</title>
        <authorList>
            <person name="Liu G."/>
        </authorList>
    </citation>
    <scope>NUCLEOTIDE SEQUENCE [LARGE SCALE GENOMIC DNA]</scope>
    <source>
        <strain evidence="1 2">FJAT-51639</strain>
    </source>
</reference>
<accession>A0ABU8FCW4</accession>
<comment type="caution">
    <text evidence="1">The sequence shown here is derived from an EMBL/GenBank/DDBJ whole genome shotgun (WGS) entry which is preliminary data.</text>
</comment>
<gene>
    <name evidence="1" type="ORF">WAZ07_04145</name>
</gene>
<sequence>MQFSKERLLQSGSIVPLKEETEKSVIYGRKQMFIIEEAVMYDYIGCFYLEGHMNPDYAFVFNYRYI</sequence>
<name>A0ABU8FCW4_9BACI</name>
<dbReference type="RefSeq" id="WP_336471442.1">
    <property type="nucleotide sequence ID" value="NZ_JBAWSX010000002.1"/>
</dbReference>
<organism evidence="1 2">
    <name type="scientific">Bacillus bruguierae</name>
    <dbReference type="NCBI Taxonomy" id="3127667"/>
    <lineage>
        <taxon>Bacteria</taxon>
        <taxon>Bacillati</taxon>
        <taxon>Bacillota</taxon>
        <taxon>Bacilli</taxon>
        <taxon>Bacillales</taxon>
        <taxon>Bacillaceae</taxon>
        <taxon>Bacillus</taxon>
    </lineage>
</organism>
<protein>
    <submittedName>
        <fullName evidence="1">DUF4176 domain-containing protein</fullName>
    </submittedName>
</protein>
<dbReference type="InterPro" id="IPR025233">
    <property type="entry name" value="DUF4176"/>
</dbReference>
<evidence type="ECO:0000313" key="1">
    <source>
        <dbReference type="EMBL" id="MEI4800530.1"/>
    </source>
</evidence>
<dbReference type="Pfam" id="PF13780">
    <property type="entry name" value="DUF4176"/>
    <property type="match status" value="1"/>
</dbReference>
<evidence type="ECO:0000313" key="2">
    <source>
        <dbReference type="Proteomes" id="UP001372526"/>
    </source>
</evidence>
<keyword evidence="2" id="KW-1185">Reference proteome</keyword>
<proteinExistence type="predicted"/>